<dbReference type="OrthoDB" id="9991317at2759"/>
<feature type="compositionally biased region" description="Gly residues" evidence="1">
    <location>
        <begin position="91"/>
        <end position="139"/>
    </location>
</feature>
<protein>
    <recommendedName>
        <fullName evidence="2">CHAT domain-containing protein</fullName>
    </recommendedName>
</protein>
<keyword evidence="4" id="KW-1185">Reference proteome</keyword>
<evidence type="ECO:0000313" key="3">
    <source>
        <dbReference type="EMBL" id="KAF7343934.1"/>
    </source>
</evidence>
<sequence length="1927" mass="211206">MPHTPLTPLFLVLAVLDRGRKRIRRINASSYGDIKSRRRRKNVGHLGPNPPSKSSRLTQLKGTRRPDLPSTALINHPKHRVGWMGQVADHQGGGQPPGGSGGTGSSGGSTSGGGPPGGSAGGSSGPSDGAGGSAGGGEPSGTSTESSGGSKRPANNYPSDRSPTNTDSAISVEKIAGTTEPYHPSTAIIEYLFAKAPEAKFAVVHDQEWMSVMRPEDAEEFPDDNEILARVLKKYSIQMHGSCAFLTTISELRTVIQLHNIRITSLTNPHDDLPGDMKMFAQLIIEGNIFLQTLPVASEQDKMSWKLGFGCNIPPHIPTFSVTVLRQSEAEGTRLLGYVEIGQGEVRGSVRLNRSFQLPLNKVNPDGPSLKFDAGFSVSELPYQDVSGLDLISIPENTIACVKDQGIASELQKMYMDSRKIKFHMDALQLWVMHERILLCYQSNESRAQLLNILGDIVLQSYQESGTANYMNQAVCAYSDAVRDDPGSVIYLADLGTSLLHRFEQFGSLQDINQSVEMLKNADRRTPDSHPDKPSRLNNLGTSLLSRFGRLGDLYDLNQSVLRFEAAVALTPDGHPDKPSQLNNLGTSLLRRFEQLSDLHDINQSVLRFKAAVALTPDGHPDKPSRLNNLGTSLIRHFERLGDLDDLNQSVLRFEAAVALTPDGHPDKPSQLNNLGTSLLSRFNRLGDLYDLNQSVLRLEAAVALTPDGHPDKPSWLNNLGTSLIRRFEQLGDLYDLNKSVLRFEAAVALTADGHPDKPSQLNNLGTSLLRHFERLGDFHDLNQSVLRFEAAVALTPDGHLDKPTQLKNLGTSLLKRFERLGDLHDLNQSVLRFEAAVALTPNGHPDKPSQLKNLGTSLLKRFERLGDLHDLNQSVWRFEAAVALTPDGHPDKPSQLNNLGTSLLRRFEQLGNLHDINESVLRFEAAVALTPDGHPDKPSQLNNLGNSLLSRFERLGDLDDLNKSVLRLEAAVALTPDGHPDKPSQLNNLGNSLLSRFEQLGDFHDINQSVLRFEAAVALTPDGHLDKPSQLKNLGTSLLKCFERLGDLHDLNQSVLRFEAAVALTPDGHPDKPSQLNNLGTSLLRRFEQLGNLHDINESVLRFKAAVALTPDGHPDKPSQLNNLGNSLLSCFERLGDLDDLNKSVLRLEAAVALTPDGHPDKPSQLNNLGNSLLRRFEQLGDFHDIDQSVLRFEAAVALTPDGHPDKPSQLNNLGNSLLSRFERLSDLDDLNKSVLRFEAAVALTPDGHPNKPSQLNNLGTSLLRRFEQLGNLHDINQSVLRFEAAVALTPDDHPDKPSQLNNLGNSLLSRFKQLGNLDDLNKSVLRKEAAVALTPDGHPDKPSQLNSLGNSLLSRFEQFHDPKDSQQLLIYYTSAACSKTGPAHIRFKAAKNWAKHAHNHQPLSILHAYTTAIELLPELAWLGLSITDQHRYLSQAGQVVRDAASAAIAVHDYQKAVEWLDQGRSIIWGQLLNLRTPVDELRKIYPDLADELVSLSTSLESAGTWSNTDAVDTKPQSLQSIANQAHAFALKRDHILKQIRELPGLERFLLPKPISELSLAAKSGPVAIVNTSEYRCDALILLPGLADQVTHVPLPDFIIHEAQTMAKSLASIVGTSRHSDRFPGFIEGEIAQDDLFSDILRDLWLKIVRPVLNALAITTPASQDLGRIWWCPTGPLAFLPIHAAGLYSEDQAFGSKLSDFLISSYTPSLTALIQGFHPQSESKEDLYLLAVTQPSANGQSYIPGTQEEIKCIKQHAKGKVPILWLDEDMATIGNVQKGMKESRWVHFACHGVQSTSPTESALLLAGSSRLTLSNIIKLSLPNADLAFLSACQTATGSEELLDESVHLIAGMLLAGYRGVIGTMWSIWDNDAPQVAGDVYAHLLEASPPDPTRAAEALHLAVRKLQEQLGERKSFLRWVPFIHFGV</sequence>
<feature type="region of interest" description="Disordered" evidence="1">
    <location>
        <begin position="31"/>
        <end position="167"/>
    </location>
</feature>
<organism evidence="3 4">
    <name type="scientific">Mycena venus</name>
    <dbReference type="NCBI Taxonomy" id="2733690"/>
    <lineage>
        <taxon>Eukaryota</taxon>
        <taxon>Fungi</taxon>
        <taxon>Dikarya</taxon>
        <taxon>Basidiomycota</taxon>
        <taxon>Agaricomycotina</taxon>
        <taxon>Agaricomycetes</taxon>
        <taxon>Agaricomycetidae</taxon>
        <taxon>Agaricales</taxon>
        <taxon>Marasmiineae</taxon>
        <taxon>Mycenaceae</taxon>
        <taxon>Mycena</taxon>
    </lineage>
</organism>
<dbReference type="PANTHER" id="PTHR19959">
    <property type="entry name" value="KINESIN LIGHT CHAIN"/>
    <property type="match status" value="1"/>
</dbReference>
<proteinExistence type="predicted"/>
<name>A0A8H6XNP7_9AGAR</name>
<feature type="compositionally biased region" description="Polar residues" evidence="1">
    <location>
        <begin position="52"/>
        <end position="61"/>
    </location>
</feature>
<dbReference type="EMBL" id="JACAZI010000015">
    <property type="protein sequence ID" value="KAF7343934.1"/>
    <property type="molecule type" value="Genomic_DNA"/>
</dbReference>
<dbReference type="Pfam" id="PF12770">
    <property type="entry name" value="CHAT"/>
    <property type="match status" value="1"/>
</dbReference>
<dbReference type="Gene3D" id="1.25.40.10">
    <property type="entry name" value="Tetratricopeptide repeat domain"/>
    <property type="match status" value="4"/>
</dbReference>
<dbReference type="PANTHER" id="PTHR19959:SF119">
    <property type="entry name" value="FUNGAL LIPASE-LIKE DOMAIN-CONTAINING PROTEIN"/>
    <property type="match status" value="1"/>
</dbReference>
<feature type="domain" description="CHAT" evidence="2">
    <location>
        <begin position="1641"/>
        <end position="1926"/>
    </location>
</feature>
<reference evidence="3" key="1">
    <citation type="submission" date="2020-05" db="EMBL/GenBank/DDBJ databases">
        <title>Mycena genomes resolve the evolution of fungal bioluminescence.</title>
        <authorList>
            <person name="Tsai I.J."/>
        </authorList>
    </citation>
    <scope>NUCLEOTIDE SEQUENCE</scope>
    <source>
        <strain evidence="3">CCC161011</strain>
    </source>
</reference>
<evidence type="ECO:0000259" key="2">
    <source>
        <dbReference type="Pfam" id="PF12770"/>
    </source>
</evidence>
<gene>
    <name evidence="3" type="ORF">MVEN_01682100</name>
</gene>
<dbReference type="SUPFAM" id="SSF48452">
    <property type="entry name" value="TPR-like"/>
    <property type="match status" value="1"/>
</dbReference>
<dbReference type="InterPro" id="IPR024983">
    <property type="entry name" value="CHAT_dom"/>
</dbReference>
<dbReference type="Proteomes" id="UP000620124">
    <property type="component" value="Unassembled WGS sequence"/>
</dbReference>
<dbReference type="InterPro" id="IPR011990">
    <property type="entry name" value="TPR-like_helical_dom_sf"/>
</dbReference>
<evidence type="ECO:0000313" key="4">
    <source>
        <dbReference type="Proteomes" id="UP000620124"/>
    </source>
</evidence>
<comment type="caution">
    <text evidence="3">The sequence shown here is derived from an EMBL/GenBank/DDBJ whole genome shotgun (WGS) entry which is preliminary data.</text>
</comment>
<feature type="compositionally biased region" description="Low complexity" evidence="1">
    <location>
        <begin position="140"/>
        <end position="150"/>
    </location>
</feature>
<feature type="compositionally biased region" description="Polar residues" evidence="1">
    <location>
        <begin position="156"/>
        <end position="167"/>
    </location>
</feature>
<accession>A0A8H6XNP7</accession>
<evidence type="ECO:0000256" key="1">
    <source>
        <dbReference type="SAM" id="MobiDB-lite"/>
    </source>
</evidence>